<reference evidence="8 9" key="1">
    <citation type="submission" date="2014-04" db="EMBL/GenBank/DDBJ databases">
        <title>Genome assembly of Hyalangium minutum DSM 14724.</title>
        <authorList>
            <person name="Sharma G."/>
            <person name="Subramanian S."/>
        </authorList>
    </citation>
    <scope>NUCLEOTIDE SEQUENCE [LARGE SCALE GENOMIC DNA]</scope>
    <source>
        <strain evidence="8 9">DSM 14724</strain>
    </source>
</reference>
<dbReference type="SUPFAM" id="SSF56112">
    <property type="entry name" value="Protein kinase-like (PK-like)"/>
    <property type="match status" value="1"/>
</dbReference>
<evidence type="ECO:0000313" key="8">
    <source>
        <dbReference type="EMBL" id="KFE69470.1"/>
    </source>
</evidence>
<feature type="region of interest" description="Disordered" evidence="6">
    <location>
        <begin position="358"/>
        <end position="404"/>
    </location>
</feature>
<keyword evidence="4 8" id="KW-0418">Kinase</keyword>
<evidence type="ECO:0000256" key="1">
    <source>
        <dbReference type="ARBA" id="ARBA00012513"/>
    </source>
</evidence>
<dbReference type="InterPro" id="IPR011009">
    <property type="entry name" value="Kinase-like_dom_sf"/>
</dbReference>
<comment type="caution">
    <text evidence="8">The sequence shown here is derived from an EMBL/GenBank/DDBJ whole genome shotgun (WGS) entry which is preliminary data.</text>
</comment>
<feature type="compositionally biased region" description="Basic and acidic residues" evidence="6">
    <location>
        <begin position="394"/>
        <end position="404"/>
    </location>
</feature>
<evidence type="ECO:0000256" key="3">
    <source>
        <dbReference type="ARBA" id="ARBA00022741"/>
    </source>
</evidence>
<dbReference type="RefSeq" id="WP_083968179.1">
    <property type="nucleotide sequence ID" value="NZ_JMCB01000004.1"/>
</dbReference>
<evidence type="ECO:0000313" key="9">
    <source>
        <dbReference type="Proteomes" id="UP000028725"/>
    </source>
</evidence>
<dbReference type="STRING" id="394096.DB31_6445"/>
<dbReference type="Proteomes" id="UP000028725">
    <property type="component" value="Unassembled WGS sequence"/>
</dbReference>
<keyword evidence="5" id="KW-0067">ATP-binding</keyword>
<keyword evidence="2" id="KW-0808">Transferase</keyword>
<accession>A0A085WP57</accession>
<dbReference type="EMBL" id="JMCB01000004">
    <property type="protein sequence ID" value="KFE69470.1"/>
    <property type="molecule type" value="Genomic_DNA"/>
</dbReference>
<evidence type="ECO:0000259" key="7">
    <source>
        <dbReference type="PROSITE" id="PS50011"/>
    </source>
</evidence>
<dbReference type="EC" id="2.7.11.1" evidence="1"/>
<dbReference type="GO" id="GO:0005524">
    <property type="term" value="F:ATP binding"/>
    <property type="evidence" value="ECO:0007669"/>
    <property type="project" value="UniProtKB-KW"/>
</dbReference>
<dbReference type="Gene3D" id="1.10.510.10">
    <property type="entry name" value="Transferase(Phosphotransferase) domain 1"/>
    <property type="match status" value="1"/>
</dbReference>
<dbReference type="Gene3D" id="3.30.200.20">
    <property type="entry name" value="Phosphorylase Kinase, domain 1"/>
    <property type="match status" value="1"/>
</dbReference>
<gene>
    <name evidence="8" type="ORF">DB31_6445</name>
</gene>
<keyword evidence="9" id="KW-1185">Reference proteome</keyword>
<dbReference type="InterPro" id="IPR000719">
    <property type="entry name" value="Prot_kinase_dom"/>
</dbReference>
<name>A0A085WP57_9BACT</name>
<dbReference type="PANTHER" id="PTHR43671:SF13">
    <property type="entry name" value="SERINE_THREONINE-PROTEIN KINASE NEK2"/>
    <property type="match status" value="1"/>
</dbReference>
<dbReference type="Pfam" id="PF00069">
    <property type="entry name" value="Pkinase"/>
    <property type="match status" value="1"/>
</dbReference>
<dbReference type="PROSITE" id="PS50011">
    <property type="entry name" value="PROTEIN_KINASE_DOM"/>
    <property type="match status" value="1"/>
</dbReference>
<proteinExistence type="predicted"/>
<dbReference type="GO" id="GO:0004674">
    <property type="term" value="F:protein serine/threonine kinase activity"/>
    <property type="evidence" value="ECO:0007669"/>
    <property type="project" value="UniProtKB-EC"/>
</dbReference>
<feature type="compositionally biased region" description="Low complexity" evidence="6">
    <location>
        <begin position="366"/>
        <end position="392"/>
    </location>
</feature>
<dbReference type="AlphaFoldDB" id="A0A085WP57"/>
<dbReference type="CDD" id="cd14014">
    <property type="entry name" value="STKc_PknB_like"/>
    <property type="match status" value="1"/>
</dbReference>
<organism evidence="8 9">
    <name type="scientific">Hyalangium minutum</name>
    <dbReference type="NCBI Taxonomy" id="394096"/>
    <lineage>
        <taxon>Bacteria</taxon>
        <taxon>Pseudomonadati</taxon>
        <taxon>Myxococcota</taxon>
        <taxon>Myxococcia</taxon>
        <taxon>Myxococcales</taxon>
        <taxon>Cystobacterineae</taxon>
        <taxon>Archangiaceae</taxon>
        <taxon>Hyalangium</taxon>
    </lineage>
</organism>
<evidence type="ECO:0000256" key="6">
    <source>
        <dbReference type="SAM" id="MobiDB-lite"/>
    </source>
</evidence>
<keyword evidence="3" id="KW-0547">Nucleotide-binding</keyword>
<protein>
    <recommendedName>
        <fullName evidence="1">non-specific serine/threonine protein kinase</fullName>
        <ecNumber evidence="1">2.7.11.1</ecNumber>
    </recommendedName>
</protein>
<sequence>MPSTSSVHSPLAGPVLLQSGRTTYELVRPLEHTWHGELLLARRHFDSNMGDYVVLKRLSRDCREEDYRRLMEEVAINARLRHPSIATMHDLEGTEGDPYLVLEYVEGHRLDALLALSTQVGKPLSEAFACYVGAEVADALHHAHLLTNEQGRWMRLVHRNVSLDTIILGNQGQVKLTDFGAVWSSDPSRYPTEDDALPNNLAYASPEVTRKAQLDGRADQFSLAAVLLHLLTGRPLIEGTDRLTQELRELRRRVDEATSLGKSDKAAVALVVDLKGQIRKLTWSFIEQVRAMSTRDIAEATRTLSAGLRPILRRALAPNRTDRFPSCEEFGRELRLHLWRIGQLYGRKEAEHEVAALSKRAKARSSSRAVTAPKATAAHRAAAPSSGRRGASTEGRRKRESRPR</sequence>
<evidence type="ECO:0000256" key="2">
    <source>
        <dbReference type="ARBA" id="ARBA00022679"/>
    </source>
</evidence>
<feature type="domain" description="Protein kinase" evidence="7">
    <location>
        <begin position="24"/>
        <end position="340"/>
    </location>
</feature>
<evidence type="ECO:0000256" key="5">
    <source>
        <dbReference type="ARBA" id="ARBA00022840"/>
    </source>
</evidence>
<evidence type="ECO:0000256" key="4">
    <source>
        <dbReference type="ARBA" id="ARBA00022777"/>
    </source>
</evidence>
<dbReference type="InterPro" id="IPR050660">
    <property type="entry name" value="NEK_Ser/Thr_kinase"/>
</dbReference>
<dbReference type="PANTHER" id="PTHR43671">
    <property type="entry name" value="SERINE/THREONINE-PROTEIN KINASE NEK"/>
    <property type="match status" value="1"/>
</dbReference>
<dbReference type="OrthoDB" id="5521996at2"/>